<evidence type="ECO:0000259" key="7">
    <source>
        <dbReference type="Pfam" id="PF25973"/>
    </source>
</evidence>
<dbReference type="Pfam" id="PF25975">
    <property type="entry name" value="CzcB_C"/>
    <property type="match status" value="1"/>
</dbReference>
<dbReference type="PANTHER" id="PTHR30097:SF4">
    <property type="entry name" value="SLR6042 PROTEIN"/>
    <property type="match status" value="1"/>
</dbReference>
<dbReference type="InterPro" id="IPR058792">
    <property type="entry name" value="Beta-barrel_RND_2"/>
</dbReference>
<dbReference type="InterPro" id="IPR058648">
    <property type="entry name" value="HH_CzcB-like"/>
</dbReference>
<dbReference type="SUPFAM" id="SSF111369">
    <property type="entry name" value="HlyD-like secretion proteins"/>
    <property type="match status" value="1"/>
</dbReference>
<comment type="caution">
    <text evidence="9">The sequence shown here is derived from an EMBL/GenBank/DDBJ whole genome shotgun (WGS) entry which is preliminary data.</text>
</comment>
<dbReference type="RefSeq" id="WP_394488961.1">
    <property type="nucleotide sequence ID" value="NZ_JBIGIA010000010.1"/>
</dbReference>
<evidence type="ECO:0000313" key="9">
    <source>
        <dbReference type="EMBL" id="MFG6458108.1"/>
    </source>
</evidence>
<evidence type="ECO:0000256" key="3">
    <source>
        <dbReference type="SAM" id="MobiDB-lite"/>
    </source>
</evidence>
<protein>
    <submittedName>
        <fullName evidence="9">Efflux RND transporter periplasmic adaptor subunit</fullName>
    </submittedName>
</protein>
<feature type="signal peptide" evidence="4">
    <location>
        <begin position="1"/>
        <end position="24"/>
    </location>
</feature>
<dbReference type="NCBIfam" id="TIGR01730">
    <property type="entry name" value="RND_mfp"/>
    <property type="match status" value="1"/>
</dbReference>
<evidence type="ECO:0000256" key="4">
    <source>
        <dbReference type="SAM" id="SignalP"/>
    </source>
</evidence>
<sequence>MNITRPQAIAMAALLVLGSAGTTALLLHERGHDDAPHEAHGDEARPAGHDDDSRDRHLSIDDARREAAGIAVAVAGPATLQRTTHFAGEIRLDEDRTAHIVPRVAGVAEAVPAQLGQPVRRGDMLAVIASPALAEQRSELLSAQRRQEAARLAFEREDRLWRDRIAAAQDREQAQTTLREADIAVANAQQKLAAVGATGTAGALNQLALRAPLDGVIVEKHLTRGEAVKDDTTVFTIADLSHVAAEFAVAPKDLADLRTGQRAVITSTAFDGRAEGRISYVGALLGEPTRTARARVALANPQAAWRPGLFVTVQVLGGDIPVPLAVPTDAVQTLDGQTVVFKAVPGGFEAAVVTTGRADDTQTEIVAGLTPGDRIATKNAFVLKAELGKASAAHDH</sequence>
<dbReference type="Pfam" id="PF25893">
    <property type="entry name" value="HH_CzcB"/>
    <property type="match status" value="1"/>
</dbReference>
<dbReference type="Pfam" id="PF25973">
    <property type="entry name" value="BSH_CzcB"/>
    <property type="match status" value="1"/>
</dbReference>
<evidence type="ECO:0000259" key="8">
    <source>
        <dbReference type="Pfam" id="PF25975"/>
    </source>
</evidence>
<keyword evidence="4" id="KW-0732">Signal</keyword>
<proteinExistence type="inferred from homology"/>
<dbReference type="InterPro" id="IPR058649">
    <property type="entry name" value="CzcB_C"/>
</dbReference>
<name>A0ABW7G865_9BURK</name>
<dbReference type="Gene3D" id="2.40.30.170">
    <property type="match status" value="1"/>
</dbReference>
<evidence type="ECO:0000256" key="1">
    <source>
        <dbReference type="ARBA" id="ARBA00009477"/>
    </source>
</evidence>
<dbReference type="Gene3D" id="2.40.420.20">
    <property type="match status" value="1"/>
</dbReference>
<dbReference type="PANTHER" id="PTHR30097">
    <property type="entry name" value="CATION EFFLUX SYSTEM PROTEIN CUSB"/>
    <property type="match status" value="1"/>
</dbReference>
<dbReference type="EMBL" id="JBIGIA010000010">
    <property type="protein sequence ID" value="MFG6458108.1"/>
    <property type="molecule type" value="Genomic_DNA"/>
</dbReference>
<comment type="similarity">
    <text evidence="1">Belongs to the membrane fusion protein (MFP) (TC 8.A.1) family.</text>
</comment>
<evidence type="ECO:0000313" key="10">
    <source>
        <dbReference type="Proteomes" id="UP001606305"/>
    </source>
</evidence>
<keyword evidence="2" id="KW-0813">Transport</keyword>
<keyword evidence="10" id="KW-1185">Reference proteome</keyword>
<accession>A0ABW7G865</accession>
<evidence type="ECO:0000259" key="5">
    <source>
        <dbReference type="Pfam" id="PF25893"/>
    </source>
</evidence>
<feature type="domain" description="CzcB-like alpha-helical hairpin" evidence="5">
    <location>
        <begin position="135"/>
        <end position="194"/>
    </location>
</feature>
<organism evidence="9 10">
    <name type="scientific">Pelomonas nitida</name>
    <dbReference type="NCBI Taxonomy" id="3299027"/>
    <lineage>
        <taxon>Bacteria</taxon>
        <taxon>Pseudomonadati</taxon>
        <taxon>Pseudomonadota</taxon>
        <taxon>Betaproteobacteria</taxon>
        <taxon>Burkholderiales</taxon>
        <taxon>Sphaerotilaceae</taxon>
        <taxon>Roseateles</taxon>
    </lineage>
</organism>
<feature type="chain" id="PRO_5046913553" evidence="4">
    <location>
        <begin position="25"/>
        <end position="396"/>
    </location>
</feature>
<dbReference type="Proteomes" id="UP001606305">
    <property type="component" value="Unassembled WGS sequence"/>
</dbReference>
<feature type="domain" description="CzcB-like barrel-sandwich hybrid" evidence="7">
    <location>
        <begin position="96"/>
        <end position="239"/>
    </location>
</feature>
<dbReference type="InterPro" id="IPR006143">
    <property type="entry name" value="RND_pump_MFP"/>
</dbReference>
<reference evidence="9 10" key="1">
    <citation type="submission" date="2024-09" db="EMBL/GenBank/DDBJ databases">
        <title>Novel species of the genus Pelomonas and Roseateles isolated from streams.</title>
        <authorList>
            <person name="Lu H."/>
        </authorList>
    </citation>
    <scope>NUCLEOTIDE SEQUENCE [LARGE SCALE GENOMIC DNA]</scope>
    <source>
        <strain evidence="9 10">BYS96W</strain>
    </source>
</reference>
<gene>
    <name evidence="9" type="ORF">ACG00X_14810</name>
</gene>
<evidence type="ECO:0000256" key="2">
    <source>
        <dbReference type="ARBA" id="ARBA00022448"/>
    </source>
</evidence>
<dbReference type="InterPro" id="IPR051909">
    <property type="entry name" value="MFP_Cation_Efflux"/>
</dbReference>
<dbReference type="Gene3D" id="1.10.287.470">
    <property type="entry name" value="Helix hairpin bin"/>
    <property type="match status" value="1"/>
</dbReference>
<feature type="domain" description="CusB-like beta-barrel" evidence="6">
    <location>
        <begin position="246"/>
        <end position="315"/>
    </location>
</feature>
<dbReference type="Gene3D" id="2.40.50.100">
    <property type="match status" value="1"/>
</dbReference>
<feature type="domain" description="CzcB-like C-terminal circularly permuted SH3-like" evidence="8">
    <location>
        <begin position="324"/>
        <end position="384"/>
    </location>
</feature>
<feature type="region of interest" description="Disordered" evidence="3">
    <location>
        <begin position="33"/>
        <end position="56"/>
    </location>
</feature>
<evidence type="ECO:0000259" key="6">
    <source>
        <dbReference type="Pfam" id="PF25954"/>
    </source>
</evidence>
<dbReference type="Pfam" id="PF25954">
    <property type="entry name" value="Beta-barrel_RND_2"/>
    <property type="match status" value="1"/>
</dbReference>
<dbReference type="InterPro" id="IPR058647">
    <property type="entry name" value="BSH_CzcB-like"/>
</dbReference>